<evidence type="ECO:0000313" key="9">
    <source>
        <dbReference type="EMBL" id="NMC62026.1"/>
    </source>
</evidence>
<evidence type="ECO:0000256" key="4">
    <source>
        <dbReference type="ARBA" id="ARBA00022842"/>
    </source>
</evidence>
<evidence type="ECO:0000256" key="7">
    <source>
        <dbReference type="PIRSR" id="PIRSR604808-3"/>
    </source>
</evidence>
<evidence type="ECO:0000259" key="8">
    <source>
        <dbReference type="Pfam" id="PF03372"/>
    </source>
</evidence>
<dbReference type="GO" id="GO:0046872">
    <property type="term" value="F:metal ion binding"/>
    <property type="evidence" value="ECO:0007669"/>
    <property type="project" value="UniProtKB-KW"/>
</dbReference>
<proteinExistence type="inferred from homology"/>
<comment type="cofactor">
    <cofactor evidence="6">
        <name>Mg(2+)</name>
        <dbReference type="ChEBI" id="CHEBI:18420"/>
    </cofactor>
    <cofactor evidence="6">
        <name>Mn(2+)</name>
        <dbReference type="ChEBI" id="CHEBI:29035"/>
    </cofactor>
    <text evidence="6">Probably binds two magnesium or manganese ions per subunit.</text>
</comment>
<dbReference type="Pfam" id="PF03372">
    <property type="entry name" value="Exo_endo_phos"/>
    <property type="match status" value="1"/>
</dbReference>
<feature type="site" description="Transition state stabilizer" evidence="7">
    <location>
        <position position="63"/>
    </location>
</feature>
<reference evidence="9 10" key="1">
    <citation type="journal article" date="2020" name="Biotechnol. Biofuels">
        <title>New insights from the biogas microbiome by comprehensive genome-resolved metagenomics of nearly 1600 species originating from multiple anaerobic digesters.</title>
        <authorList>
            <person name="Campanaro S."/>
            <person name="Treu L."/>
            <person name="Rodriguez-R L.M."/>
            <person name="Kovalovszki A."/>
            <person name="Ziels R.M."/>
            <person name="Maus I."/>
            <person name="Zhu X."/>
            <person name="Kougias P.G."/>
            <person name="Basile A."/>
            <person name="Luo G."/>
            <person name="Schluter A."/>
            <person name="Konstantinidis K.T."/>
            <person name="Angelidaki I."/>
        </authorList>
    </citation>
    <scope>NUCLEOTIDE SEQUENCE [LARGE SCALE GENOMIC DNA]</scope>
    <source>
        <strain evidence="9">AS27yjCOA_65</strain>
    </source>
</reference>
<dbReference type="AlphaFoldDB" id="A0A7X9FPU3"/>
<feature type="binding site" evidence="6">
    <location>
        <position position="61"/>
    </location>
    <ligand>
        <name>Mg(2+)</name>
        <dbReference type="ChEBI" id="CHEBI:18420"/>
        <label>1</label>
    </ligand>
</feature>
<dbReference type="GO" id="GO:0008081">
    <property type="term" value="F:phosphoric diester hydrolase activity"/>
    <property type="evidence" value="ECO:0007669"/>
    <property type="project" value="TreeGrafter"/>
</dbReference>
<dbReference type="Proteomes" id="UP000524246">
    <property type="component" value="Unassembled WGS sequence"/>
</dbReference>
<dbReference type="GO" id="GO:0006284">
    <property type="term" value="P:base-excision repair"/>
    <property type="evidence" value="ECO:0007669"/>
    <property type="project" value="TreeGrafter"/>
</dbReference>
<dbReference type="PANTHER" id="PTHR22748:SF6">
    <property type="entry name" value="DNA-(APURINIC OR APYRIMIDINIC SITE) ENDONUCLEASE"/>
    <property type="match status" value="1"/>
</dbReference>
<dbReference type="InterPro" id="IPR005135">
    <property type="entry name" value="Endo/exonuclease/phosphatase"/>
</dbReference>
<dbReference type="GO" id="GO:0008311">
    <property type="term" value="F:double-stranded DNA 3'-5' DNA exonuclease activity"/>
    <property type="evidence" value="ECO:0007669"/>
    <property type="project" value="TreeGrafter"/>
</dbReference>
<comment type="caution">
    <text evidence="9">The sequence shown here is derived from an EMBL/GenBank/DDBJ whole genome shotgun (WGS) entry which is preliminary data.</text>
</comment>
<evidence type="ECO:0000313" key="10">
    <source>
        <dbReference type="Proteomes" id="UP000524246"/>
    </source>
</evidence>
<evidence type="ECO:0000256" key="6">
    <source>
        <dbReference type="PIRSR" id="PIRSR604808-2"/>
    </source>
</evidence>
<protein>
    <submittedName>
        <fullName evidence="9">Exodeoxyribonuclease III</fullName>
    </submittedName>
</protein>
<dbReference type="Gene3D" id="3.60.10.10">
    <property type="entry name" value="Endonuclease/exonuclease/phosphatase"/>
    <property type="match status" value="1"/>
</dbReference>
<gene>
    <name evidence="9" type="ORF">GYA55_02540</name>
</gene>
<accession>A0A7X9FPU3</accession>
<feature type="active site" evidence="5">
    <location>
        <position position="21"/>
    </location>
</feature>
<feature type="domain" description="Endonuclease/exonuclease/phosphatase" evidence="8">
    <location>
        <begin position="25"/>
        <end position="158"/>
    </location>
</feature>
<organism evidence="9 10">
    <name type="scientific">SAR324 cluster bacterium</name>
    <dbReference type="NCBI Taxonomy" id="2024889"/>
    <lineage>
        <taxon>Bacteria</taxon>
        <taxon>Deltaproteobacteria</taxon>
        <taxon>SAR324 cluster</taxon>
    </lineage>
</organism>
<dbReference type="InterPro" id="IPR036691">
    <property type="entry name" value="Endo/exonu/phosph_ase_sf"/>
</dbReference>
<comment type="similarity">
    <text evidence="1">Belongs to the DNA repair enzymes AP/ExoA family.</text>
</comment>
<name>A0A7X9FPU3_9DELT</name>
<dbReference type="NCBIfam" id="TIGR00633">
    <property type="entry name" value="xth"/>
    <property type="match status" value="1"/>
</dbReference>
<feature type="non-terminal residue" evidence="9">
    <location>
        <position position="1"/>
    </location>
</feature>
<keyword evidence="3" id="KW-0378">Hydrolase</keyword>
<feature type="binding site" evidence="6">
    <location>
        <position position="63"/>
    </location>
    <ligand>
        <name>Mg(2+)</name>
        <dbReference type="ChEBI" id="CHEBI:18420"/>
        <label>1</label>
    </ligand>
</feature>
<dbReference type="SUPFAM" id="SSF56219">
    <property type="entry name" value="DNase I-like"/>
    <property type="match status" value="1"/>
</dbReference>
<evidence type="ECO:0000256" key="5">
    <source>
        <dbReference type="PIRSR" id="PIRSR604808-1"/>
    </source>
</evidence>
<keyword evidence="4 6" id="KW-0460">Magnesium</keyword>
<evidence type="ECO:0000256" key="3">
    <source>
        <dbReference type="ARBA" id="ARBA00022801"/>
    </source>
</evidence>
<feature type="active site" description="Proton acceptor" evidence="5">
    <location>
        <position position="158"/>
    </location>
</feature>
<feature type="binding site" evidence="6">
    <location>
        <position position="158"/>
    </location>
    <ligand>
        <name>Mg(2+)</name>
        <dbReference type="ChEBI" id="CHEBI:18420"/>
        <label>1</label>
    </ligand>
</feature>
<keyword evidence="6" id="KW-0464">Manganese</keyword>
<dbReference type="PROSITE" id="PS51435">
    <property type="entry name" value="AP_NUCLEASE_F1_4"/>
    <property type="match status" value="1"/>
</dbReference>
<keyword evidence="2 6" id="KW-0479">Metal-binding</keyword>
<dbReference type="InterPro" id="IPR004808">
    <property type="entry name" value="AP_endonuc_1"/>
</dbReference>
<feature type="binding site" evidence="6">
    <location>
        <position position="157"/>
    </location>
    <ligand>
        <name>Mg(2+)</name>
        <dbReference type="ChEBI" id="CHEBI:18420"/>
        <label>1</label>
    </ligand>
</feature>
<evidence type="ECO:0000256" key="1">
    <source>
        <dbReference type="ARBA" id="ARBA00007092"/>
    </source>
</evidence>
<evidence type="ECO:0000256" key="2">
    <source>
        <dbReference type="ARBA" id="ARBA00022723"/>
    </source>
</evidence>
<feature type="site" description="Important for catalytic activity" evidence="7">
    <location>
        <position position="132"/>
    </location>
</feature>
<dbReference type="PANTHER" id="PTHR22748">
    <property type="entry name" value="AP ENDONUCLEASE"/>
    <property type="match status" value="1"/>
</dbReference>
<dbReference type="EMBL" id="JAAZON010000102">
    <property type="protein sequence ID" value="NMC62026.1"/>
    <property type="molecule type" value="Genomic_DNA"/>
</dbReference>
<feature type="active site" description="Proton donor/acceptor" evidence="5">
    <location>
        <position position="61"/>
    </location>
</feature>
<sequence length="167" mass="19368">FNNEGRVLAAEFKDIIIASAYFPNSQDGGKRLDFKLSFCEAIHEWLLDLKKTGKIVVLGGDYNIAPFPIDLARPDDNEKSPGYLPEERAWMKSFLESGWVDSYRFLHPESVKYSWWSARTRARERNIGWRIDFHVLPEEDRDRIIAADIENEVLGSDHCPINLEIRI</sequence>
<dbReference type="GO" id="GO:0003906">
    <property type="term" value="F:DNA-(apurinic or apyrimidinic site) endonuclease activity"/>
    <property type="evidence" value="ECO:0007669"/>
    <property type="project" value="TreeGrafter"/>
</dbReference>
<feature type="site" description="Interaction with DNA substrate" evidence="7">
    <location>
        <position position="158"/>
    </location>
</feature>